<dbReference type="Gene3D" id="1.20.140.150">
    <property type="match status" value="1"/>
</dbReference>
<reference evidence="3" key="1">
    <citation type="submission" date="2019-08" db="EMBL/GenBank/DDBJ databases">
        <title>The improved chromosome-level genome for the pearl oyster Pinctada fucata martensii using PacBio sequencing and Hi-C.</title>
        <authorList>
            <person name="Zheng Z."/>
        </authorList>
    </citation>
    <scope>NUCLEOTIDE SEQUENCE</scope>
    <source>
        <strain evidence="3">ZZ-2019</strain>
        <tissue evidence="3">Adductor muscle</tissue>
    </source>
</reference>
<keyword evidence="1" id="KW-1133">Transmembrane helix</keyword>
<keyword evidence="4" id="KW-1185">Reference proteome</keyword>
<feature type="transmembrane region" description="Helical" evidence="1">
    <location>
        <begin position="143"/>
        <end position="167"/>
    </location>
</feature>
<dbReference type="EMBL" id="VSWD01000009">
    <property type="protein sequence ID" value="KAK3093445.1"/>
    <property type="molecule type" value="Genomic_DNA"/>
</dbReference>
<protein>
    <submittedName>
        <fullName evidence="3">Uncharacterized protein</fullName>
    </submittedName>
</protein>
<organism evidence="3 4">
    <name type="scientific">Pinctada imbricata</name>
    <name type="common">Atlantic pearl-oyster</name>
    <name type="synonym">Pinctada martensii</name>
    <dbReference type="NCBI Taxonomy" id="66713"/>
    <lineage>
        <taxon>Eukaryota</taxon>
        <taxon>Metazoa</taxon>
        <taxon>Spiralia</taxon>
        <taxon>Lophotrochozoa</taxon>
        <taxon>Mollusca</taxon>
        <taxon>Bivalvia</taxon>
        <taxon>Autobranchia</taxon>
        <taxon>Pteriomorphia</taxon>
        <taxon>Pterioida</taxon>
        <taxon>Pterioidea</taxon>
        <taxon>Pteriidae</taxon>
        <taxon>Pinctada</taxon>
    </lineage>
</organism>
<feature type="chain" id="PRO_5041680972" evidence="2">
    <location>
        <begin position="32"/>
        <end position="198"/>
    </location>
</feature>
<proteinExistence type="predicted"/>
<feature type="transmembrane region" description="Helical" evidence="1">
    <location>
        <begin position="108"/>
        <end position="131"/>
    </location>
</feature>
<comment type="caution">
    <text evidence="3">The sequence shown here is derived from an EMBL/GenBank/DDBJ whole genome shotgun (WGS) entry which is preliminary data.</text>
</comment>
<keyword evidence="1" id="KW-0472">Membrane</keyword>
<evidence type="ECO:0000256" key="2">
    <source>
        <dbReference type="SAM" id="SignalP"/>
    </source>
</evidence>
<keyword evidence="2" id="KW-0732">Signal</keyword>
<dbReference type="AlphaFoldDB" id="A0AA89BT51"/>
<accession>A0AA89BT51</accession>
<feature type="signal peptide" evidence="2">
    <location>
        <begin position="1"/>
        <end position="31"/>
    </location>
</feature>
<keyword evidence="1" id="KW-0812">Transmembrane</keyword>
<sequence>MSRPLGAASLPFISCIALLAAAILQILGVAASNWSHDGTFYVGLWRRGLCMRPLHVDCYRDDHVEYFTQPWLHAVRGLECLGVVFIAVPLVVLPVYMYIALGLYYKCMMITMCVSSFLAAVSIIIGVSIYAVKVTTQDWSVEWCVFVCIVACGCAFIAFLVLLVAVISKRPPGLKEVHVHTEIYVDPNKPKLYTIDPY</sequence>
<dbReference type="Proteomes" id="UP001186944">
    <property type="component" value="Unassembled WGS sequence"/>
</dbReference>
<evidence type="ECO:0000313" key="4">
    <source>
        <dbReference type="Proteomes" id="UP001186944"/>
    </source>
</evidence>
<evidence type="ECO:0000256" key="1">
    <source>
        <dbReference type="SAM" id="Phobius"/>
    </source>
</evidence>
<evidence type="ECO:0000313" key="3">
    <source>
        <dbReference type="EMBL" id="KAK3093445.1"/>
    </source>
</evidence>
<feature type="transmembrane region" description="Helical" evidence="1">
    <location>
        <begin position="81"/>
        <end position="101"/>
    </location>
</feature>
<name>A0AA89BT51_PINIB</name>
<gene>
    <name evidence="3" type="ORF">FSP39_015802</name>
</gene>